<sequence>MFFFVWVCVFSAICYFVSPSNKGLEKFSRFG</sequence>
<name>A0A097ZRY9_9CLOS</name>
<organism evidence="1">
    <name type="scientific">Little cherry virus 1</name>
    <dbReference type="NCBI Taxonomy" id="217686"/>
    <lineage>
        <taxon>Viruses</taxon>
        <taxon>Riboviria</taxon>
        <taxon>Orthornavirae</taxon>
        <taxon>Kitrinoviricota</taxon>
        <taxon>Alsuviricetes</taxon>
        <taxon>Martellivirales</taxon>
        <taxon>Closteroviridae</taxon>
        <taxon>Velarivirus</taxon>
        <taxon>Velarivirus nanoavii</taxon>
    </lineage>
</organism>
<evidence type="ECO:0008006" key="2">
    <source>
        <dbReference type="Google" id="ProtNLM"/>
    </source>
</evidence>
<evidence type="ECO:0000313" key="1">
    <source>
        <dbReference type="EMBL" id="CDK12968.1"/>
    </source>
</evidence>
<protein>
    <recommendedName>
        <fullName evidence="2">P4</fullName>
    </recommendedName>
</protein>
<proteinExistence type="predicted"/>
<dbReference type="EMBL" id="HG792420">
    <property type="protein sequence ID" value="CDK12968.1"/>
    <property type="molecule type" value="Genomic_RNA"/>
</dbReference>
<reference evidence="1" key="1">
    <citation type="journal article" date="2014" name="Plant Pathol.">
        <title>Insights into the genetic diversity and evolution of Little cherry virus 1.</title>
        <authorList>
            <person name="Katsiani A.T."/>
        </authorList>
    </citation>
    <scope>NUCLEOTIDE SEQUENCE</scope>
    <source>
        <strain evidence="1">GR</strain>
    </source>
</reference>
<accession>A0A097ZRY9</accession>